<name>A0A1J5PTS8_9ZZZZ</name>
<protein>
    <submittedName>
        <fullName evidence="1">Uncharacterized protein</fullName>
    </submittedName>
</protein>
<comment type="caution">
    <text evidence="1">The sequence shown here is derived from an EMBL/GenBank/DDBJ whole genome shotgun (WGS) entry which is preliminary data.</text>
</comment>
<evidence type="ECO:0000313" key="1">
    <source>
        <dbReference type="EMBL" id="OIQ74881.1"/>
    </source>
</evidence>
<gene>
    <name evidence="1" type="ORF">GALL_434610</name>
</gene>
<organism evidence="1">
    <name type="scientific">mine drainage metagenome</name>
    <dbReference type="NCBI Taxonomy" id="410659"/>
    <lineage>
        <taxon>unclassified sequences</taxon>
        <taxon>metagenomes</taxon>
        <taxon>ecological metagenomes</taxon>
    </lineage>
</organism>
<reference evidence="1" key="1">
    <citation type="submission" date="2016-10" db="EMBL/GenBank/DDBJ databases">
        <title>Sequence of Gallionella enrichment culture.</title>
        <authorList>
            <person name="Poehlein A."/>
            <person name="Muehling M."/>
            <person name="Daniel R."/>
        </authorList>
    </citation>
    <scope>NUCLEOTIDE SEQUENCE</scope>
</reference>
<sequence length="199" mass="21703">MNRLAEFDAGMGIAERVLQLEQFAKFGGQIGARERVAVAAALVALGVSVVLVTGSEFAQGAVTRLLQQYLVAANAREHRARLFVLLGLGLAIGLETPVLDDVVQHARPFLGCQRAVESLSAQLPRRQIGQRESTGVCFVDQSDTFHQPRKAQQSVGPPAYPAARQSRVAPYLVERLALLGRFSLVESSHMQREYGLLIR</sequence>
<accession>A0A1J5PTS8</accession>
<dbReference type="AlphaFoldDB" id="A0A1J5PTS8"/>
<dbReference type="EMBL" id="MLJW01002353">
    <property type="protein sequence ID" value="OIQ74881.1"/>
    <property type="molecule type" value="Genomic_DNA"/>
</dbReference>
<proteinExistence type="predicted"/>